<dbReference type="InterPro" id="IPR005116">
    <property type="entry name" value="Transp-assoc_OB_typ1"/>
</dbReference>
<evidence type="ECO:0000313" key="5">
    <source>
        <dbReference type="Proteomes" id="UP000001551"/>
    </source>
</evidence>
<dbReference type="InterPro" id="IPR051815">
    <property type="entry name" value="Molybdate_resp_trans_reg"/>
</dbReference>
<evidence type="ECO:0000259" key="3">
    <source>
        <dbReference type="PROSITE" id="PS51866"/>
    </source>
</evidence>
<keyword evidence="5" id="KW-1185">Reference proteome</keyword>
<dbReference type="eggNOG" id="COG3585">
    <property type="taxonomic scope" value="Bacteria"/>
</dbReference>
<reference evidence="4 5" key="1">
    <citation type="submission" date="2010-12" db="EMBL/GenBank/DDBJ databases">
        <title>Complete sequence of Ethanoligenens harbinense YUAN-3.</title>
        <authorList>
            <person name="Lucas S."/>
            <person name="Copeland A."/>
            <person name="Lapidus A."/>
            <person name="Cheng J.-F."/>
            <person name="Bruce D."/>
            <person name="Goodwin L."/>
            <person name="Pitluck S."/>
            <person name="Chertkov O."/>
            <person name="Misra M."/>
            <person name="Detter J.C."/>
            <person name="Han C."/>
            <person name="Tapia R."/>
            <person name="Land M."/>
            <person name="Hauser L."/>
            <person name="Jeffries C."/>
            <person name="Kyrpides N."/>
            <person name="Ivanova N."/>
            <person name="Mikhailova N."/>
            <person name="Wang A."/>
            <person name="Mouttaki H."/>
            <person name="He Z."/>
            <person name="Zhou J."/>
            <person name="Hemme C.L."/>
            <person name="Woyke T."/>
        </authorList>
    </citation>
    <scope>NUCLEOTIDE SEQUENCE [LARGE SCALE GENOMIC DNA]</scope>
    <source>
        <strain evidence="5">DSM 18485 / JCM 12961 / CGMCC 1.5033 / YUAN-3</strain>
    </source>
</reference>
<dbReference type="STRING" id="663278.Ethha_1733"/>
<dbReference type="SUPFAM" id="SSF50331">
    <property type="entry name" value="MOP-like"/>
    <property type="match status" value="2"/>
</dbReference>
<dbReference type="Gene3D" id="2.40.50.100">
    <property type="match status" value="2"/>
</dbReference>
<evidence type="ECO:0000313" key="4">
    <source>
        <dbReference type="EMBL" id="ADU27260.1"/>
    </source>
</evidence>
<dbReference type="RefSeq" id="WP_013485612.1">
    <property type="nucleotide sequence ID" value="NC_014828.1"/>
</dbReference>
<dbReference type="InterPro" id="IPR008995">
    <property type="entry name" value="Mo/tungstate-bd_C_term_dom"/>
</dbReference>
<accession>E6U9A1</accession>
<evidence type="ECO:0000256" key="2">
    <source>
        <dbReference type="PROSITE-ProRule" id="PRU01213"/>
    </source>
</evidence>
<proteinExistence type="predicted"/>
<dbReference type="PANTHER" id="PTHR30432">
    <property type="entry name" value="TRANSCRIPTIONAL REGULATOR MODE"/>
    <property type="match status" value="1"/>
</dbReference>
<feature type="domain" description="Mop" evidence="3">
    <location>
        <begin position="72"/>
        <end position="138"/>
    </location>
</feature>
<gene>
    <name evidence="4" type="ordered locus">Ethha_1733</name>
</gene>
<dbReference type="KEGG" id="eha:Ethha_1733"/>
<dbReference type="GO" id="GO:0015689">
    <property type="term" value="P:molybdate ion transport"/>
    <property type="evidence" value="ECO:0007669"/>
    <property type="project" value="InterPro"/>
</dbReference>
<name>E6U9A1_ETHHY</name>
<organism evidence="4 5">
    <name type="scientific">Ethanoligenens harbinense (strain DSM 18485 / JCM 12961 / CGMCC 1.5033 / YUAN-3)</name>
    <dbReference type="NCBI Taxonomy" id="663278"/>
    <lineage>
        <taxon>Bacteria</taxon>
        <taxon>Bacillati</taxon>
        <taxon>Bacillota</taxon>
        <taxon>Clostridia</taxon>
        <taxon>Eubacteriales</taxon>
        <taxon>Oscillospiraceae</taxon>
        <taxon>Ethanoligenens</taxon>
    </lineage>
</organism>
<feature type="domain" description="Mop" evidence="3">
    <location>
        <begin position="2"/>
        <end position="68"/>
    </location>
</feature>
<dbReference type="Pfam" id="PF03459">
    <property type="entry name" value="TOBE"/>
    <property type="match status" value="2"/>
</dbReference>
<dbReference type="NCBIfam" id="TIGR00638">
    <property type="entry name" value="Mop"/>
    <property type="match status" value="2"/>
</dbReference>
<protein>
    <submittedName>
        <fullName evidence="4">TOBE domain-containing protein</fullName>
    </submittedName>
</protein>
<dbReference type="InterPro" id="IPR004606">
    <property type="entry name" value="Mop_domain"/>
</dbReference>
<dbReference type="PANTHER" id="PTHR30432:SF1">
    <property type="entry name" value="DNA-BINDING TRANSCRIPTIONAL DUAL REGULATOR MODE"/>
    <property type="match status" value="1"/>
</dbReference>
<keyword evidence="1 2" id="KW-0500">Molybdenum</keyword>
<dbReference type="EMBL" id="CP002400">
    <property type="protein sequence ID" value="ADU27260.1"/>
    <property type="molecule type" value="Genomic_DNA"/>
</dbReference>
<evidence type="ECO:0000256" key="1">
    <source>
        <dbReference type="ARBA" id="ARBA00022505"/>
    </source>
</evidence>
<dbReference type="AlphaFoldDB" id="E6U9A1"/>
<dbReference type="PROSITE" id="PS51866">
    <property type="entry name" value="MOP"/>
    <property type="match status" value="2"/>
</dbReference>
<sequence>MTISARNQFKGTVESVQEGAVNALVHVKTAADDIITATVSLEAVKELGLAAGKEATAVVKATEVLVGIGDAKLSARNQLAGEVTKVQEGAVNAIVTIKTEGGTEIEATISLEAVKELGLAAGVKAKAIIKATAVIIAI</sequence>
<dbReference type="Proteomes" id="UP000001551">
    <property type="component" value="Chromosome"/>
</dbReference>
<dbReference type="HOGENOM" id="CLU_118993_0_1_9"/>